<accession>A0A381T977</accession>
<evidence type="ECO:0008006" key="3">
    <source>
        <dbReference type="Google" id="ProtNLM"/>
    </source>
</evidence>
<keyword evidence="1" id="KW-0472">Membrane</keyword>
<keyword evidence="1" id="KW-1133">Transmembrane helix</keyword>
<feature type="transmembrane region" description="Helical" evidence="1">
    <location>
        <begin position="99"/>
        <end position="125"/>
    </location>
</feature>
<evidence type="ECO:0000256" key="1">
    <source>
        <dbReference type="SAM" id="Phobius"/>
    </source>
</evidence>
<evidence type="ECO:0000313" key="2">
    <source>
        <dbReference type="EMBL" id="SVA10343.1"/>
    </source>
</evidence>
<feature type="transmembrane region" description="Helical" evidence="1">
    <location>
        <begin position="32"/>
        <end position="65"/>
    </location>
</feature>
<dbReference type="EMBL" id="UINC01003920">
    <property type="protein sequence ID" value="SVA10343.1"/>
    <property type="molecule type" value="Genomic_DNA"/>
</dbReference>
<organism evidence="2">
    <name type="scientific">marine metagenome</name>
    <dbReference type="NCBI Taxonomy" id="408172"/>
    <lineage>
        <taxon>unclassified sequences</taxon>
        <taxon>metagenomes</taxon>
        <taxon>ecological metagenomes</taxon>
    </lineage>
</organism>
<reference evidence="2" key="1">
    <citation type="submission" date="2018-05" db="EMBL/GenBank/DDBJ databases">
        <authorList>
            <person name="Lanie J.A."/>
            <person name="Ng W.-L."/>
            <person name="Kazmierczak K.M."/>
            <person name="Andrzejewski T.M."/>
            <person name="Davidsen T.M."/>
            <person name="Wayne K.J."/>
            <person name="Tettelin H."/>
            <person name="Glass J.I."/>
            <person name="Rusch D."/>
            <person name="Podicherti R."/>
            <person name="Tsui H.-C.T."/>
            <person name="Winkler M.E."/>
        </authorList>
    </citation>
    <scope>NUCLEOTIDE SEQUENCE</scope>
</reference>
<dbReference type="InterPro" id="IPR035287">
    <property type="entry name" value="DUF5362"/>
</dbReference>
<dbReference type="Pfam" id="PF17319">
    <property type="entry name" value="DUF5362"/>
    <property type="match status" value="1"/>
</dbReference>
<keyword evidence="1" id="KW-0812">Transmembrane</keyword>
<gene>
    <name evidence="2" type="ORF">METZ01_LOCUS63197</name>
</gene>
<protein>
    <recommendedName>
        <fullName evidence="3">DUF5362 domain-containing protein</fullName>
    </recommendedName>
</protein>
<proteinExistence type="predicted"/>
<sequence>MNDISENSPKLNYELDYHGKDILLKLARWSKFVGLINIAFGFIYCLTIFIFSIPTVIIGIFLILIGTRLTSVAGNLNYCVLHEESASFSEALDQLRSYMFLYGTMMIVMVVIIIILIIIAIMFGVAVKDFFFEASDDIVIRSLLSQLI</sequence>
<name>A0A381T977_9ZZZZ</name>
<dbReference type="AlphaFoldDB" id="A0A381T977"/>